<keyword evidence="2" id="KW-1185">Reference proteome</keyword>
<evidence type="ECO:0000313" key="1">
    <source>
        <dbReference type="EMBL" id="CAL1354445.1"/>
    </source>
</evidence>
<reference evidence="1 2" key="1">
    <citation type="submission" date="2024-04" db="EMBL/GenBank/DDBJ databases">
        <authorList>
            <person name="Fracassetti M."/>
        </authorList>
    </citation>
    <scope>NUCLEOTIDE SEQUENCE [LARGE SCALE GENOMIC DNA]</scope>
</reference>
<proteinExistence type="predicted"/>
<name>A0AAV2CD85_9ROSI</name>
<dbReference type="AlphaFoldDB" id="A0AAV2CD85"/>
<protein>
    <submittedName>
        <fullName evidence="1">Uncharacterized protein</fullName>
    </submittedName>
</protein>
<organism evidence="1 2">
    <name type="scientific">Linum trigynum</name>
    <dbReference type="NCBI Taxonomy" id="586398"/>
    <lineage>
        <taxon>Eukaryota</taxon>
        <taxon>Viridiplantae</taxon>
        <taxon>Streptophyta</taxon>
        <taxon>Embryophyta</taxon>
        <taxon>Tracheophyta</taxon>
        <taxon>Spermatophyta</taxon>
        <taxon>Magnoliopsida</taxon>
        <taxon>eudicotyledons</taxon>
        <taxon>Gunneridae</taxon>
        <taxon>Pentapetalae</taxon>
        <taxon>rosids</taxon>
        <taxon>fabids</taxon>
        <taxon>Malpighiales</taxon>
        <taxon>Linaceae</taxon>
        <taxon>Linum</taxon>
    </lineage>
</organism>
<gene>
    <name evidence="1" type="ORF">LTRI10_LOCUS2255</name>
</gene>
<accession>A0AAV2CD85</accession>
<evidence type="ECO:0000313" key="2">
    <source>
        <dbReference type="Proteomes" id="UP001497516"/>
    </source>
</evidence>
<sequence>MQHVLVLVKNASLRNMYLQHSDRLWAFAYDTILWWTGSVRSSCASLMCPAHIPLRPSTSTFTLASYVLVPQSTFTLRFSQSLYLNQPSPYALASVSSSVERHSRPLHLQPVEVPHNGATHVYLRPDRLMHTQDRLSFWHRVVPYSTYVAPREEPGSDTTCHGHRLPKPVRHLEVHSYLKTSLSAYACQLVSPCLGLILLAELVLFSVAALGISDSYTQVWLQSETRLWRDLLDLYGAP</sequence>
<dbReference type="EMBL" id="OZ034813">
    <property type="protein sequence ID" value="CAL1354445.1"/>
    <property type="molecule type" value="Genomic_DNA"/>
</dbReference>
<dbReference type="Proteomes" id="UP001497516">
    <property type="component" value="Chromosome 1"/>
</dbReference>